<feature type="signal peptide" evidence="1">
    <location>
        <begin position="1"/>
        <end position="20"/>
    </location>
</feature>
<dbReference type="EMBL" id="LOEE01000028">
    <property type="protein sequence ID" value="KXG76219.1"/>
    <property type="molecule type" value="Genomic_DNA"/>
</dbReference>
<gene>
    <name evidence="2" type="ORF">AN619_11760</name>
</gene>
<name>A0A140L6P4_9FIRM</name>
<comment type="caution">
    <text evidence="2">The sequence shown here is derived from an EMBL/GenBank/DDBJ whole genome shotgun (WGS) entry which is preliminary data.</text>
</comment>
<evidence type="ECO:0000256" key="1">
    <source>
        <dbReference type="SAM" id="SignalP"/>
    </source>
</evidence>
<accession>A0A140L6P4</accession>
<keyword evidence="3" id="KW-1185">Reference proteome</keyword>
<organism evidence="2 3">
    <name type="scientific">Thermotalea metallivorans</name>
    <dbReference type="NCBI Taxonomy" id="520762"/>
    <lineage>
        <taxon>Bacteria</taxon>
        <taxon>Bacillati</taxon>
        <taxon>Bacillota</taxon>
        <taxon>Clostridia</taxon>
        <taxon>Peptostreptococcales</taxon>
        <taxon>Thermotaleaceae</taxon>
        <taxon>Thermotalea</taxon>
    </lineage>
</organism>
<dbReference type="AlphaFoldDB" id="A0A140L6P4"/>
<keyword evidence="1" id="KW-0732">Signal</keyword>
<dbReference type="STRING" id="520762.AN619_11760"/>
<reference evidence="2 3" key="1">
    <citation type="submission" date="2015-12" db="EMBL/GenBank/DDBJ databases">
        <title>Draft genome sequence of the thermoanaerobe Thermotalea metallivorans, an isolate from the runoff channel of the Great Artesian Basin, Australia.</title>
        <authorList>
            <person name="Patel B.K."/>
        </authorList>
    </citation>
    <scope>NUCLEOTIDE SEQUENCE [LARGE SCALE GENOMIC DNA]</scope>
    <source>
        <strain evidence="2 3">B2-1</strain>
    </source>
</reference>
<evidence type="ECO:0000313" key="2">
    <source>
        <dbReference type="EMBL" id="KXG76219.1"/>
    </source>
</evidence>
<dbReference type="Proteomes" id="UP000070456">
    <property type="component" value="Unassembled WGS sequence"/>
</dbReference>
<protein>
    <submittedName>
        <fullName evidence="2">Uncharacterized protein</fullName>
    </submittedName>
</protein>
<dbReference type="OrthoDB" id="1703838at2"/>
<proteinExistence type="predicted"/>
<feature type="chain" id="PRO_5038836591" evidence="1">
    <location>
        <begin position="21"/>
        <end position="550"/>
    </location>
</feature>
<evidence type="ECO:0000313" key="3">
    <source>
        <dbReference type="Proteomes" id="UP000070456"/>
    </source>
</evidence>
<sequence length="550" mass="62671">MKKAAAFLCLILLMSSITSYGDSQGPYRNGFIEGYVKKVLEKEIQIEEYDGTIHQLPFDPNALLTIDGVPASLKDFKAGMEVYGELKGRRLYTLESYATENLGYIPPGGKIRTGIVKKIDRDQIVLQLPTGQKETYFASAATIAMKKGAQVPHSVLYEGDRVKLYFDEIDSSLISKMEIEGDSIVVKDLYRGKLAFAHDLENKMVLEEVEALRNGKWEAVKPSIAIPYAMDLPLYAGGQKISYKQLKNYQGRTVYMAVKDFFGSQRAEKMIVKGQYESTYADKIKDINWYTQGLELNNNKNLAFHEGTIVIKNGRLVDMYSIDAKADVFVVADGRGSNLLADVIYVYNEDINHSNIGRHVVYSGRLDVILQDQVTLKNFFVLDNNQWVSFGGQKDLYYDSDTSIFDMEAQKFVSPKEFYAKDYAVDENSDYAKNRNLKDWHGYIYTDGDQIRTILVQKNMDSLLNQRITNGVIDKVYDDPLVGWTLELRDGKDWSSSKKQWMEKNASLRINLEKAMIIKDERMISAHELKAGDRLYMVRNDFEGKIIIVK</sequence>
<dbReference type="RefSeq" id="WP_068555687.1">
    <property type="nucleotide sequence ID" value="NZ_LOEE01000028.1"/>
</dbReference>